<feature type="compositionally biased region" description="Low complexity" evidence="12">
    <location>
        <begin position="1555"/>
        <end position="1566"/>
    </location>
</feature>
<evidence type="ECO:0000256" key="7">
    <source>
        <dbReference type="ARBA" id="ARBA00023136"/>
    </source>
</evidence>
<dbReference type="SMART" id="SM01397">
    <property type="entry name" value="Ribosomal_S3Ae"/>
    <property type="match status" value="1"/>
</dbReference>
<feature type="transmembrane region" description="Helical" evidence="13">
    <location>
        <begin position="528"/>
        <end position="553"/>
    </location>
</feature>
<dbReference type="HAMAP" id="MF_03122">
    <property type="entry name" value="Ribosomal_eS1_euk"/>
    <property type="match status" value="1"/>
</dbReference>
<dbReference type="PROSITE" id="PS01191">
    <property type="entry name" value="RIBOSOMAL_S3AE"/>
    <property type="match status" value="1"/>
</dbReference>
<organism evidence="14 15">
    <name type="scientific">Dermatophagoides farinae</name>
    <name type="common">American house dust mite</name>
    <dbReference type="NCBI Taxonomy" id="6954"/>
    <lineage>
        <taxon>Eukaryota</taxon>
        <taxon>Metazoa</taxon>
        <taxon>Ecdysozoa</taxon>
        <taxon>Arthropoda</taxon>
        <taxon>Chelicerata</taxon>
        <taxon>Arachnida</taxon>
        <taxon>Acari</taxon>
        <taxon>Acariformes</taxon>
        <taxon>Sarcoptiformes</taxon>
        <taxon>Astigmata</taxon>
        <taxon>Psoroptidia</taxon>
        <taxon>Analgoidea</taxon>
        <taxon>Pyroglyphidae</taxon>
        <taxon>Dermatophagoidinae</taxon>
        <taxon>Dermatophagoides</taxon>
    </lineage>
</organism>
<dbReference type="InterPro" id="IPR001593">
    <property type="entry name" value="Ribosomal_eS1"/>
</dbReference>
<evidence type="ECO:0000313" key="15">
    <source>
        <dbReference type="Proteomes" id="UP000790347"/>
    </source>
</evidence>
<feature type="transmembrane region" description="Helical" evidence="13">
    <location>
        <begin position="443"/>
        <end position="466"/>
    </location>
</feature>
<dbReference type="InterPro" id="IPR027500">
    <property type="entry name" value="Ribosomal_eS1_euk"/>
</dbReference>
<feature type="transmembrane region" description="Helical" evidence="13">
    <location>
        <begin position="403"/>
        <end position="423"/>
    </location>
</feature>
<accession>A0A922KZP8</accession>
<sequence>MSITVILPDNHRLRIKCSINDLLSENFYNVHCMRPRIIRKITNAFLFSVEIALDEQVKKTMFNIAMATNPDPNNTFGIIDVVAVNLECFGLIILGYFARKFHLIDHGQTAGLNVFLSYYALPALVFLAISSISLSDVNGTFVQDIFLSKTSIFLTVAIITFILSYKSMTLPAAMKRSAMFAMFTTQSNDFALGYPILQSLYGNSKTSFTNYLYILAPIQLLILNPIALFLIEISQILDEQHRQQQSNSNSLCLKYMSTVKRIVRRIFINPIILSTLLGIVVNVATNGQIPKVFVPFLQSLSQSFSPIALFLLGLNINNGSTTTRRPLKLFSQPLLITLILVAIKLFIMPLLNRTIVQHVPLLFGHHYHHELLNETYSEFAFLYGTFPAAPTVYILANIYNVETLIISAGLVISTLLSAPIIFVSTNMIRFSKQIHYDQLNDDLMQTIFAASVISLFGSILLLYNFYLTFRLRSIIHRWSFKLLIGHMMLIIGGLLFRANDHYSINIMNVVDTSSSAAFGSTISVIQYFLFQIGFFTMKLSLAFLSITLVFLYARSLCFVIKISRIFTMIMLIILPVYIVIITFTYGQTMNGGGDDDFLIDLYYGINTGHLTISIIMSFLTIITALVSFILIHHYKNRIEYERQQQNDLEQLLDDQNVDNHQQSNSIMIRPSTLANNHHHQSLDVEDLYQNIVASRTSLAIDNGDFYKERCNVHCHSQCTTIQTGNAAVTVESLDSIPKKDCRDRLIRYKHQIEMAMEAFEENDSGQLDNGDFHQIQQHLYLVMLSLLIVVIHSSIELNHLIADKPNGILVEMKFLDILLVFSHGFIMFIIFGLDAEIILAKLRTIRRMICCGSGNSQEIYLPPAESLNADTREFCRRFCRDYREQSISDITFRLSNNRTDDNDNQSNCKLYFCGRQLVDWLMAKNLATERSEAIDRCHQLLYGRFFFLFRIFWKKSVLPKDWILDNILYNLGLSLRLANISLNSELNLVLDTSRQKSTNIDLTIVIQFADKARKMGQFKSDQTLWQVINQLFTSDDIPELNDCDQYIFSINYMNKQFDGRTVLEQTRLKSLGLQGRVILRLNCRPASEVRPMQKYVENIQFKKIEKEIVKVEQPEPMQCTIEPKKMNEVKIDDPIMPAVVVEPKPPPENKSEECKTVEKVSNVEEKVKLNPPVVIEPEIHLLGGENEELLYSLDEQVQFVEEDLPAEFFEHTANDLKHLLAELRRQRSTNEVELETQQLRANREQQKRQQFKQTILRIIFPYDRLVMQAVFKPTDSIELVANVIGKYIRQSNIDLFVAPPKTKLDRQSNLYDVKLVPCGIVYCTSSLAKGGKKGVKKKIVDPFTRKEWYDIKAPVVFANRNVGKTLVNRTQGTRIASEGLKGRVFEISLADLQNDEVAYKKFRLVSEEVQGRQVLTNFHGMDLTRDKLRSMVKKWQTLIETHVDCRTSDGYLLRFFCIGFTRRWPHQVKKTSYAQTTKVRAIRKKMVEIITSNVSSVDLKDVVLKLIPDSIAKDIEKACNSIYPLHDVMIRKVKVMKKPKFELSKLMEMHGEGKGASSSTATAATKTDGESSTKVDRPEGYEPPVQQTV</sequence>
<dbReference type="GO" id="GO:0003735">
    <property type="term" value="F:structural constituent of ribosome"/>
    <property type="evidence" value="ECO:0007669"/>
    <property type="project" value="UniProtKB-UniRule"/>
</dbReference>
<keyword evidence="6 13" id="KW-1133">Transmembrane helix</keyword>
<feature type="compositionally biased region" description="Basic and acidic residues" evidence="12">
    <location>
        <begin position="1567"/>
        <end position="1580"/>
    </location>
</feature>
<feature type="coiled-coil region" evidence="11">
    <location>
        <begin position="1206"/>
        <end position="1254"/>
    </location>
</feature>
<keyword evidence="3 9" id="KW-0963">Cytoplasm</keyword>
<gene>
    <name evidence="14" type="primary">RPS3A_1</name>
    <name evidence="14" type="ORF">DERF_010911</name>
</gene>
<feature type="transmembrane region" description="Helical" evidence="13">
    <location>
        <begin position="177"/>
        <end position="196"/>
    </location>
</feature>
<protein>
    <recommendedName>
        <fullName evidence="9">Small ribosomal subunit protein eS1</fullName>
    </recommendedName>
</protein>
<dbReference type="GO" id="GO:0006412">
    <property type="term" value="P:translation"/>
    <property type="evidence" value="ECO:0007669"/>
    <property type="project" value="UniProtKB-UniRule"/>
</dbReference>
<comment type="caution">
    <text evidence="14">The sequence shown here is derived from an EMBL/GenBank/DDBJ whole genome shotgun (WGS) entry which is preliminary data.</text>
</comment>
<reference evidence="14" key="2">
    <citation type="journal article" date="2022" name="Res Sq">
        <title>Comparative Genomics Reveals Insights into the Divergent Evolution of Astigmatic Mites and Household Pest Adaptations.</title>
        <authorList>
            <person name="Xiong Q."/>
            <person name="Wan A.T.-Y."/>
            <person name="Liu X.-Y."/>
            <person name="Fung C.S.-H."/>
            <person name="Xiao X."/>
            <person name="Malainual N."/>
            <person name="Hou J."/>
            <person name="Wang L."/>
            <person name="Wang M."/>
            <person name="Yang K."/>
            <person name="Cui Y."/>
            <person name="Leung E."/>
            <person name="Nong W."/>
            <person name="Shin S.-K."/>
            <person name="Au S."/>
            <person name="Jeong K.Y."/>
            <person name="Chew F.T."/>
            <person name="Hui J."/>
            <person name="Leung T.F."/>
            <person name="Tungtrongchitr A."/>
            <person name="Zhong N."/>
            <person name="Liu Z."/>
            <person name="Tsui S."/>
        </authorList>
    </citation>
    <scope>NUCLEOTIDE SEQUENCE</scope>
    <source>
        <strain evidence="14">Derf</strain>
        <tissue evidence="14">Whole organism</tissue>
    </source>
</reference>
<evidence type="ECO:0000256" key="10">
    <source>
        <dbReference type="RuleBase" id="RU000668"/>
    </source>
</evidence>
<evidence type="ECO:0000256" key="4">
    <source>
        <dbReference type="ARBA" id="ARBA00022692"/>
    </source>
</evidence>
<keyword evidence="8 9" id="KW-0687">Ribonucleoprotein</keyword>
<dbReference type="PANTHER" id="PTHR11830">
    <property type="entry name" value="40S RIBOSOMAL PROTEIN S3A"/>
    <property type="match status" value="1"/>
</dbReference>
<dbReference type="EMBL" id="ASGP02000005">
    <property type="protein sequence ID" value="KAH9506168.1"/>
    <property type="molecule type" value="Genomic_DNA"/>
</dbReference>
<comment type="subunit">
    <text evidence="9">Component of the small ribosomal subunit. Mature ribosomes consist of a small (40S) and a large (60S) subunit. The 40S subunit contains about 33 different proteins and 1 molecule of RNA (18S). The 60S subunit contains about 49 different proteins and 3 molecules of RNA (28S, 5.8S and 5S).</text>
</comment>
<dbReference type="Pfam" id="PF01015">
    <property type="entry name" value="Ribosomal_S3Ae"/>
    <property type="match status" value="1"/>
</dbReference>
<dbReference type="Gene3D" id="1.10.10.10">
    <property type="entry name" value="Winged helix-like DNA-binding domain superfamily/Winged helix DNA-binding domain"/>
    <property type="match status" value="1"/>
</dbReference>
<dbReference type="InterPro" id="IPR036388">
    <property type="entry name" value="WH-like_DNA-bd_sf"/>
</dbReference>
<feature type="transmembrane region" description="Helical" evidence="13">
    <location>
        <begin position="146"/>
        <end position="165"/>
    </location>
</feature>
<name>A0A922KZP8_DERFA</name>
<evidence type="ECO:0000256" key="9">
    <source>
        <dbReference type="HAMAP-Rule" id="MF_03122"/>
    </source>
</evidence>
<evidence type="ECO:0000256" key="11">
    <source>
        <dbReference type="SAM" id="Coils"/>
    </source>
</evidence>
<feature type="transmembrane region" description="Helical" evidence="13">
    <location>
        <begin position="478"/>
        <end position="498"/>
    </location>
</feature>
<dbReference type="GO" id="GO:0016020">
    <property type="term" value="C:membrane"/>
    <property type="evidence" value="ECO:0007669"/>
    <property type="project" value="UniProtKB-SubCell"/>
</dbReference>
<dbReference type="GO" id="GO:0055085">
    <property type="term" value="P:transmembrane transport"/>
    <property type="evidence" value="ECO:0007669"/>
    <property type="project" value="InterPro"/>
</dbReference>
<keyword evidence="7 13" id="KW-0472">Membrane</keyword>
<proteinExistence type="inferred from homology"/>
<dbReference type="InterPro" id="IPR004776">
    <property type="entry name" value="Mem_transp_PIN-like"/>
</dbReference>
<dbReference type="GO" id="GO:0022627">
    <property type="term" value="C:cytosolic small ribosomal subunit"/>
    <property type="evidence" value="ECO:0007669"/>
    <property type="project" value="UniProtKB-UniRule"/>
</dbReference>
<feature type="transmembrane region" description="Helical" evidence="13">
    <location>
        <begin position="76"/>
        <end position="98"/>
    </location>
</feature>
<keyword evidence="15" id="KW-1185">Reference proteome</keyword>
<evidence type="ECO:0000256" key="6">
    <source>
        <dbReference type="ARBA" id="ARBA00022989"/>
    </source>
</evidence>
<evidence type="ECO:0000256" key="2">
    <source>
        <dbReference type="ARBA" id="ARBA00004496"/>
    </source>
</evidence>
<keyword evidence="11" id="KW-0175">Coiled coil</keyword>
<feature type="transmembrane region" description="Helical" evidence="13">
    <location>
        <begin position="565"/>
        <end position="588"/>
    </location>
</feature>
<evidence type="ECO:0000256" key="12">
    <source>
        <dbReference type="SAM" id="MobiDB-lite"/>
    </source>
</evidence>
<feature type="transmembrane region" description="Helical" evidence="13">
    <location>
        <begin position="266"/>
        <end position="284"/>
    </location>
</feature>
<feature type="region of interest" description="Disordered" evidence="12">
    <location>
        <begin position="1551"/>
        <end position="1589"/>
    </location>
</feature>
<feature type="transmembrane region" description="Helical" evidence="13">
    <location>
        <begin position="817"/>
        <end position="839"/>
    </location>
</feature>
<feature type="transmembrane region" description="Helical" evidence="13">
    <location>
        <begin position="110"/>
        <end position="134"/>
    </location>
</feature>
<reference evidence="14" key="1">
    <citation type="submission" date="2013-05" db="EMBL/GenBank/DDBJ databases">
        <authorList>
            <person name="Yim A.K.Y."/>
            <person name="Chan T.F."/>
            <person name="Ji K.M."/>
            <person name="Liu X.Y."/>
            <person name="Zhou J.W."/>
            <person name="Li R.Q."/>
            <person name="Yang K.Y."/>
            <person name="Li J."/>
            <person name="Li M."/>
            <person name="Law P.T.W."/>
            <person name="Wu Y.L."/>
            <person name="Cai Z.L."/>
            <person name="Qin H."/>
            <person name="Bao Y."/>
            <person name="Leung R.K.K."/>
            <person name="Ng P.K.S."/>
            <person name="Zou J."/>
            <person name="Zhong X.J."/>
            <person name="Ran P.X."/>
            <person name="Zhong N.S."/>
            <person name="Liu Z.G."/>
            <person name="Tsui S.K.W."/>
        </authorList>
    </citation>
    <scope>NUCLEOTIDE SEQUENCE</scope>
    <source>
        <strain evidence="14">Derf</strain>
        <tissue evidence="14">Whole organism</tissue>
    </source>
</reference>
<comment type="caution">
    <text evidence="9">Lacks conserved residue(s) required for the propagation of feature annotation.</text>
</comment>
<dbReference type="InterPro" id="IPR018281">
    <property type="entry name" value="Ribosomal_eS1_CS"/>
</dbReference>
<feature type="transmembrane region" description="Helical" evidence="13">
    <location>
        <begin position="376"/>
        <end position="396"/>
    </location>
</feature>
<evidence type="ECO:0000256" key="5">
    <source>
        <dbReference type="ARBA" id="ARBA00022980"/>
    </source>
</evidence>
<comment type="similarity">
    <text evidence="9 10">Belongs to the eukaryotic ribosomal protein eS1 family.</text>
</comment>
<feature type="transmembrane region" description="Helical" evidence="13">
    <location>
        <begin position="608"/>
        <end position="631"/>
    </location>
</feature>
<feature type="transmembrane region" description="Helical" evidence="13">
    <location>
        <begin position="296"/>
        <end position="314"/>
    </location>
</feature>
<evidence type="ECO:0000256" key="3">
    <source>
        <dbReference type="ARBA" id="ARBA00022490"/>
    </source>
</evidence>
<keyword evidence="4 13" id="KW-0812">Transmembrane</keyword>
<comment type="subcellular location">
    <subcellularLocation>
        <location evidence="2 9">Cytoplasm</location>
    </subcellularLocation>
    <subcellularLocation>
        <location evidence="1">Membrane</location>
        <topology evidence="1">Multi-pass membrane protein</topology>
    </subcellularLocation>
</comment>
<evidence type="ECO:0000256" key="1">
    <source>
        <dbReference type="ARBA" id="ARBA00004141"/>
    </source>
</evidence>
<evidence type="ECO:0000256" key="13">
    <source>
        <dbReference type="SAM" id="Phobius"/>
    </source>
</evidence>
<feature type="transmembrane region" description="Helical" evidence="13">
    <location>
        <begin position="334"/>
        <end position="356"/>
    </location>
</feature>
<keyword evidence="5 9" id="KW-0689">Ribosomal protein</keyword>
<feature type="transmembrane region" description="Helical" evidence="13">
    <location>
        <begin position="211"/>
        <end position="231"/>
    </location>
</feature>
<evidence type="ECO:0000256" key="8">
    <source>
        <dbReference type="ARBA" id="ARBA00023274"/>
    </source>
</evidence>
<evidence type="ECO:0000313" key="14">
    <source>
        <dbReference type="EMBL" id="KAH9506168.1"/>
    </source>
</evidence>
<dbReference type="Pfam" id="PF03547">
    <property type="entry name" value="Mem_trans"/>
    <property type="match status" value="1"/>
</dbReference>
<dbReference type="Proteomes" id="UP000790347">
    <property type="component" value="Unassembled WGS sequence"/>
</dbReference>